<evidence type="ECO:0000256" key="3">
    <source>
        <dbReference type="ARBA" id="ARBA00023004"/>
    </source>
</evidence>
<evidence type="ECO:0000313" key="6">
    <source>
        <dbReference type="EMBL" id="GAL26020.1"/>
    </source>
</evidence>
<keyword evidence="3" id="KW-0408">Iron</keyword>
<dbReference type="InterPro" id="IPR017896">
    <property type="entry name" value="4Fe4S_Fe-S-bd"/>
</dbReference>
<keyword evidence="1" id="KW-0004">4Fe-4S</keyword>
<dbReference type="PANTHER" id="PTHR43177:SF3">
    <property type="entry name" value="PROTEIN NRFC HOMOLOG"/>
    <property type="match status" value="1"/>
</dbReference>
<keyword evidence="4" id="KW-0411">Iron-sulfur</keyword>
<accession>A0ABQ0JB79</accession>
<keyword evidence="2" id="KW-0479">Metal-binding</keyword>
<gene>
    <name evidence="6" type="ORF">JCM19239_2351</name>
</gene>
<keyword evidence="7" id="KW-1185">Reference proteome</keyword>
<evidence type="ECO:0000256" key="4">
    <source>
        <dbReference type="ARBA" id="ARBA00023014"/>
    </source>
</evidence>
<protein>
    <submittedName>
        <fullName evidence="6">NrfC protein</fullName>
    </submittedName>
</protein>
<organism evidence="6 7">
    <name type="scientific">Vibrio variabilis</name>
    <dbReference type="NCBI Taxonomy" id="990271"/>
    <lineage>
        <taxon>Bacteria</taxon>
        <taxon>Pseudomonadati</taxon>
        <taxon>Pseudomonadota</taxon>
        <taxon>Gammaproteobacteria</taxon>
        <taxon>Vibrionales</taxon>
        <taxon>Vibrionaceae</taxon>
        <taxon>Vibrio</taxon>
    </lineage>
</organism>
<name>A0ABQ0JB79_9VIBR</name>
<dbReference type="Proteomes" id="UP000029223">
    <property type="component" value="Unassembled WGS sequence"/>
</dbReference>
<dbReference type="InterPro" id="IPR050954">
    <property type="entry name" value="ET_IronSulfur_Cluster-Binding"/>
</dbReference>
<sequence length="83" mass="9378">MRFFHPENHSADKCNFCRDTNLAQGKLPACVESCPTKALVFGDLNDPNSDINKMLSIKVIYRDKEHLGTKPKLFKAAFHKGEV</sequence>
<evidence type="ECO:0000259" key="5">
    <source>
        <dbReference type="Pfam" id="PF13247"/>
    </source>
</evidence>
<dbReference type="Pfam" id="PF13247">
    <property type="entry name" value="Fer4_11"/>
    <property type="match status" value="1"/>
</dbReference>
<dbReference type="EMBL" id="BBMS01000014">
    <property type="protein sequence ID" value="GAL26020.1"/>
    <property type="molecule type" value="Genomic_DNA"/>
</dbReference>
<dbReference type="PANTHER" id="PTHR43177">
    <property type="entry name" value="PROTEIN NRFC"/>
    <property type="match status" value="1"/>
</dbReference>
<evidence type="ECO:0000256" key="1">
    <source>
        <dbReference type="ARBA" id="ARBA00022485"/>
    </source>
</evidence>
<dbReference type="SUPFAM" id="SSF54862">
    <property type="entry name" value="4Fe-4S ferredoxins"/>
    <property type="match status" value="1"/>
</dbReference>
<evidence type="ECO:0000256" key="2">
    <source>
        <dbReference type="ARBA" id="ARBA00022723"/>
    </source>
</evidence>
<dbReference type="Gene3D" id="3.30.70.20">
    <property type="match status" value="1"/>
</dbReference>
<comment type="caution">
    <text evidence="6">The sequence shown here is derived from an EMBL/GenBank/DDBJ whole genome shotgun (WGS) entry which is preliminary data.</text>
</comment>
<reference evidence="7" key="1">
    <citation type="submission" date="2014-09" db="EMBL/GenBank/DDBJ databases">
        <title>Vibrio variabilis JCM 19239. (C206) whole genome shotgun sequence.</title>
        <authorList>
            <person name="Sawabe T."/>
            <person name="Meirelles P."/>
            <person name="Nakanishi M."/>
            <person name="Sayaka M."/>
            <person name="Hattori M."/>
            <person name="Ohkuma M."/>
        </authorList>
    </citation>
    <scope>NUCLEOTIDE SEQUENCE [LARGE SCALE GENOMIC DNA]</scope>
    <source>
        <strain evidence="7">JCM 19239</strain>
    </source>
</reference>
<feature type="domain" description="4Fe-4S ferredoxin-type" evidence="5">
    <location>
        <begin position="6"/>
        <end position="43"/>
    </location>
</feature>
<evidence type="ECO:0000313" key="7">
    <source>
        <dbReference type="Proteomes" id="UP000029223"/>
    </source>
</evidence>
<proteinExistence type="predicted"/>